<organism evidence="2 3">
    <name type="scientific">Batillaria attramentaria</name>
    <dbReference type="NCBI Taxonomy" id="370345"/>
    <lineage>
        <taxon>Eukaryota</taxon>
        <taxon>Metazoa</taxon>
        <taxon>Spiralia</taxon>
        <taxon>Lophotrochozoa</taxon>
        <taxon>Mollusca</taxon>
        <taxon>Gastropoda</taxon>
        <taxon>Caenogastropoda</taxon>
        <taxon>Sorbeoconcha</taxon>
        <taxon>Cerithioidea</taxon>
        <taxon>Batillariidae</taxon>
        <taxon>Batillaria</taxon>
    </lineage>
</organism>
<sequence length="93" mass="10654">MCLWLVSEVFAVFSDVGSGAPSTVPRGIRVYDIHVIPPAKISRIQIERIYLFRYRKECLSEQPVAFSQRASLQVPNTCHVVHNIGQCRFEVRH</sequence>
<evidence type="ECO:0000256" key="1">
    <source>
        <dbReference type="SAM" id="SignalP"/>
    </source>
</evidence>
<evidence type="ECO:0000313" key="2">
    <source>
        <dbReference type="EMBL" id="KAK7497143.1"/>
    </source>
</evidence>
<feature type="chain" id="PRO_5044885099" description="Secreted protein" evidence="1">
    <location>
        <begin position="20"/>
        <end position="93"/>
    </location>
</feature>
<feature type="signal peptide" evidence="1">
    <location>
        <begin position="1"/>
        <end position="19"/>
    </location>
</feature>
<dbReference type="Proteomes" id="UP001519460">
    <property type="component" value="Unassembled WGS sequence"/>
</dbReference>
<name>A0ABD0LCU5_9CAEN</name>
<dbReference type="AlphaFoldDB" id="A0ABD0LCU5"/>
<comment type="caution">
    <text evidence="2">The sequence shown here is derived from an EMBL/GenBank/DDBJ whole genome shotgun (WGS) entry which is preliminary data.</text>
</comment>
<protein>
    <recommendedName>
        <fullName evidence="4">Secreted protein</fullName>
    </recommendedName>
</protein>
<reference evidence="2 3" key="1">
    <citation type="journal article" date="2023" name="Sci. Data">
        <title>Genome assembly of the Korean intertidal mud-creeper Batillaria attramentaria.</title>
        <authorList>
            <person name="Patra A.K."/>
            <person name="Ho P.T."/>
            <person name="Jun S."/>
            <person name="Lee S.J."/>
            <person name="Kim Y."/>
            <person name="Won Y.J."/>
        </authorList>
    </citation>
    <scope>NUCLEOTIDE SEQUENCE [LARGE SCALE GENOMIC DNA]</scope>
    <source>
        <strain evidence="2">Wonlab-2016</strain>
    </source>
</reference>
<evidence type="ECO:0000313" key="3">
    <source>
        <dbReference type="Proteomes" id="UP001519460"/>
    </source>
</evidence>
<dbReference type="EMBL" id="JACVVK020000061">
    <property type="protein sequence ID" value="KAK7497143.1"/>
    <property type="molecule type" value="Genomic_DNA"/>
</dbReference>
<evidence type="ECO:0008006" key="4">
    <source>
        <dbReference type="Google" id="ProtNLM"/>
    </source>
</evidence>
<gene>
    <name evidence="2" type="ORF">BaRGS_00011673</name>
</gene>
<accession>A0ABD0LCU5</accession>
<keyword evidence="1" id="KW-0732">Signal</keyword>
<proteinExistence type="predicted"/>
<keyword evidence="3" id="KW-1185">Reference proteome</keyword>